<keyword evidence="1" id="KW-0812">Transmembrane</keyword>
<keyword evidence="1" id="KW-0472">Membrane</keyword>
<keyword evidence="1" id="KW-1133">Transmembrane helix</keyword>
<name>A0A8S5QCH4_9CAUD</name>
<feature type="transmembrane region" description="Helical" evidence="1">
    <location>
        <begin position="7"/>
        <end position="26"/>
    </location>
</feature>
<sequence length="29" mass="3061">MKLSARGLATIIVIGCFIANCLAILVRSI</sequence>
<evidence type="ECO:0000313" key="2">
    <source>
        <dbReference type="EMBL" id="DAE16967.1"/>
    </source>
</evidence>
<organism evidence="2">
    <name type="scientific">Siphoviridae sp. ctHhH6</name>
    <dbReference type="NCBI Taxonomy" id="2825422"/>
    <lineage>
        <taxon>Viruses</taxon>
        <taxon>Duplodnaviria</taxon>
        <taxon>Heunggongvirae</taxon>
        <taxon>Uroviricota</taxon>
        <taxon>Caudoviricetes</taxon>
    </lineage>
</organism>
<reference evidence="2" key="1">
    <citation type="journal article" date="2021" name="Proc. Natl. Acad. Sci. U.S.A.">
        <title>A Catalog of Tens of Thousands of Viruses from Human Metagenomes Reveals Hidden Associations with Chronic Diseases.</title>
        <authorList>
            <person name="Tisza M.J."/>
            <person name="Buck C.B."/>
        </authorList>
    </citation>
    <scope>NUCLEOTIDE SEQUENCE</scope>
    <source>
        <strain evidence="2">CtHhH6</strain>
    </source>
</reference>
<dbReference type="EMBL" id="BK015633">
    <property type="protein sequence ID" value="DAE16967.1"/>
    <property type="molecule type" value="Genomic_DNA"/>
</dbReference>
<accession>A0A8S5QCH4</accession>
<proteinExistence type="predicted"/>
<protein>
    <submittedName>
        <fullName evidence="2">Uncharacterized protein</fullName>
    </submittedName>
</protein>
<evidence type="ECO:0000256" key="1">
    <source>
        <dbReference type="SAM" id="Phobius"/>
    </source>
</evidence>